<feature type="region of interest" description="Disordered" evidence="12">
    <location>
        <begin position="422"/>
        <end position="446"/>
    </location>
</feature>
<sequence>MEEGKSSRMIVVTLKPLYTFICLYLHFLHCQKIDVSADESAYFPLENILLDCGSLASQAVSYDGRNWSSDIRSHFVASNPDSSFTVSRASSAGTSVPEVPYMTARLFHSQFTYSFNVSPGPKFIRLHFYDDSYMSLNASKAFLSVTAGHFTLLRNFSAYLTARYMKSAYFFKEFIVHVENHTLDLTFSPSTNASDGYAFLNGIEIVSMPLNLYNQGNNVSGNSTAMETMYRVNVGGQSIPPNQDTGMSRSWTIDSTYLFGSAVGLANYGLDVSITYPPEVPAYTAPKVVYDTARSMGSFSQINKNYNLSWFFPVDSSFMYLVRLHFCEIDGKITKINQRVFDIFINNQIVESGVDVIALSQGNGIPLYRDYTVLIPKLTSLGKQDLWLELHPNLRSKPQYYDAILNGVEIFKVSNNDGNLAGLNPSVSNESSTHGDEPTSSSRSSESSNKEILTIAGISIVIVLAIALCLFLIVFLLKRKTERTKKITRNSLRNRSFSIGEIKKATNNFDEAKIIDSDAFGLVYKGYIDEGSTAVTIHRATQAISKQELHKFDAEIRMHYHFRHQHIVPLIGYCKEDHEMILVYEYMPNGTFLEHLHFADQRQQSPLSWNQRLDICTGAARCLHYLHSASSHPLIPAEIKTTNIQLDKNLMAKISGFSYNRFSTKTKGTIGYLDPEQNLTEKSDVFSFGVVLLEVLSGRPAMNPTAARDNEETDRGTANPHESLVQWALTCLEKSTVDLLVDRHLKGKIVPASLTKFIEITEKCLADQGVNRPSMIEVLCSLELAQQLQFQGFENSNGSAKDIVSHSNSNLMLGLEFFGAGR</sequence>
<feature type="domain" description="Protein kinase" evidence="14">
    <location>
        <begin position="509"/>
        <end position="784"/>
    </location>
</feature>
<dbReference type="KEGG" id="tcc:18610197"/>
<evidence type="ECO:0000256" key="10">
    <source>
        <dbReference type="ARBA" id="ARBA00023136"/>
    </source>
</evidence>
<evidence type="ECO:0000259" key="14">
    <source>
        <dbReference type="PROSITE" id="PS50011"/>
    </source>
</evidence>
<dbReference type="FunFam" id="2.60.120.430:FF:000007">
    <property type="entry name" value="FERONIA receptor-like kinase"/>
    <property type="match status" value="1"/>
</dbReference>
<evidence type="ECO:0000256" key="5">
    <source>
        <dbReference type="ARBA" id="ARBA00022729"/>
    </source>
</evidence>
<evidence type="ECO:0000256" key="12">
    <source>
        <dbReference type="SAM" id="MobiDB-lite"/>
    </source>
</evidence>
<reference evidence="15 16" key="1">
    <citation type="journal article" date="2013" name="Genome Biol.">
        <title>The genome sequence of the most widely cultivated cacao type and its use to identify candidate genes regulating pod color.</title>
        <authorList>
            <person name="Motamayor J.C."/>
            <person name="Mockaitis K."/>
            <person name="Schmutz J."/>
            <person name="Haiminen N."/>
            <person name="Iii D.L."/>
            <person name="Cornejo O."/>
            <person name="Findley S.D."/>
            <person name="Zheng P."/>
            <person name="Utro F."/>
            <person name="Royaert S."/>
            <person name="Saski C."/>
            <person name="Jenkins J."/>
            <person name="Podicheti R."/>
            <person name="Zhao M."/>
            <person name="Scheffler B.E."/>
            <person name="Stack J.C."/>
            <person name="Feltus F.A."/>
            <person name="Mustiga G.M."/>
            <person name="Amores F."/>
            <person name="Phillips W."/>
            <person name="Marelli J.P."/>
            <person name="May G.D."/>
            <person name="Shapiro H."/>
            <person name="Ma J."/>
            <person name="Bustamante C.D."/>
            <person name="Schnell R.J."/>
            <person name="Main D."/>
            <person name="Gilbert D."/>
            <person name="Parida L."/>
            <person name="Kuhn D.N."/>
        </authorList>
    </citation>
    <scope>NUCLEOTIDE SEQUENCE [LARGE SCALE GENOMIC DNA]</scope>
    <source>
        <strain evidence="16">cv. Matina 1-6</strain>
    </source>
</reference>
<keyword evidence="3" id="KW-0808">Transferase</keyword>
<dbReference type="InterPro" id="IPR011009">
    <property type="entry name" value="Kinase-like_dom_sf"/>
</dbReference>
<name>A0A061E9J4_THECC</name>
<dbReference type="HOGENOM" id="CLU_000288_42_5_1"/>
<dbReference type="PANTHER" id="PTHR34590:SF5">
    <property type="entry name" value="OS04G0586500 PROTEIN"/>
    <property type="match status" value="1"/>
</dbReference>
<dbReference type="eggNOG" id="KOG1187">
    <property type="taxonomic scope" value="Eukaryota"/>
</dbReference>
<evidence type="ECO:0000256" key="1">
    <source>
        <dbReference type="ARBA" id="ARBA00004479"/>
    </source>
</evidence>
<keyword evidence="16" id="KW-1185">Reference proteome</keyword>
<dbReference type="InParanoid" id="A0A061E9J4"/>
<dbReference type="SUPFAM" id="SSF56112">
    <property type="entry name" value="Protein kinase-like (PK-like)"/>
    <property type="match status" value="1"/>
</dbReference>
<evidence type="ECO:0000256" key="6">
    <source>
        <dbReference type="ARBA" id="ARBA00022741"/>
    </source>
</evidence>
<dbReference type="InterPro" id="IPR000719">
    <property type="entry name" value="Prot_kinase_dom"/>
</dbReference>
<dbReference type="OMA" id="DPECYES"/>
<evidence type="ECO:0000313" key="15">
    <source>
        <dbReference type="EMBL" id="EOY01616.1"/>
    </source>
</evidence>
<dbReference type="Gramene" id="EOY01616">
    <property type="protein sequence ID" value="EOY01616"/>
    <property type="gene ID" value="TCM_011465"/>
</dbReference>
<gene>
    <name evidence="15" type="ORF">TCM_011465</name>
</gene>
<dbReference type="GO" id="GO:0005524">
    <property type="term" value="F:ATP binding"/>
    <property type="evidence" value="ECO:0007669"/>
    <property type="project" value="UniProtKB-KW"/>
</dbReference>
<dbReference type="InterPro" id="IPR001245">
    <property type="entry name" value="Ser-Thr/Tyr_kinase_cat_dom"/>
</dbReference>
<dbReference type="InterPro" id="IPR024788">
    <property type="entry name" value="Malectin-like_Carb-bd_dom"/>
</dbReference>
<keyword evidence="6" id="KW-0547">Nucleotide-binding</keyword>
<dbReference type="InterPro" id="IPR045272">
    <property type="entry name" value="ANXUR1/2-like"/>
</dbReference>
<dbReference type="GO" id="GO:0004674">
    <property type="term" value="F:protein serine/threonine kinase activity"/>
    <property type="evidence" value="ECO:0007669"/>
    <property type="project" value="UniProtKB-KW"/>
</dbReference>
<evidence type="ECO:0000256" key="2">
    <source>
        <dbReference type="ARBA" id="ARBA00022527"/>
    </source>
</evidence>
<dbReference type="GO" id="GO:0005886">
    <property type="term" value="C:plasma membrane"/>
    <property type="evidence" value="ECO:0000318"/>
    <property type="project" value="GO_Central"/>
</dbReference>
<evidence type="ECO:0000256" key="7">
    <source>
        <dbReference type="ARBA" id="ARBA00022777"/>
    </source>
</evidence>
<dbReference type="Gene3D" id="1.10.510.10">
    <property type="entry name" value="Transferase(Phosphotransferase) domain 1"/>
    <property type="match status" value="1"/>
</dbReference>
<evidence type="ECO:0000256" key="11">
    <source>
        <dbReference type="ARBA" id="ARBA00023180"/>
    </source>
</evidence>
<keyword evidence="9 13" id="KW-1133">Transmembrane helix</keyword>
<evidence type="ECO:0000256" key="3">
    <source>
        <dbReference type="ARBA" id="ARBA00022679"/>
    </source>
</evidence>
<evidence type="ECO:0000256" key="4">
    <source>
        <dbReference type="ARBA" id="ARBA00022692"/>
    </source>
</evidence>
<keyword evidence="5" id="KW-0732">Signal</keyword>
<keyword evidence="10 13" id="KW-0472">Membrane</keyword>
<evidence type="ECO:0000256" key="13">
    <source>
        <dbReference type="SAM" id="Phobius"/>
    </source>
</evidence>
<dbReference type="Proteomes" id="UP000026915">
    <property type="component" value="Chromosome 2"/>
</dbReference>
<comment type="subcellular location">
    <subcellularLocation>
        <location evidence="1">Membrane</location>
        <topology evidence="1">Single-pass type I membrane protein</topology>
    </subcellularLocation>
</comment>
<keyword evidence="8" id="KW-0067">ATP-binding</keyword>
<dbReference type="AlphaFoldDB" id="A0A061E9J4"/>
<dbReference type="Gene3D" id="2.60.120.430">
    <property type="entry name" value="Galactose-binding lectin"/>
    <property type="match status" value="2"/>
</dbReference>
<dbReference type="FunFam" id="2.60.120.430:FF:000003">
    <property type="entry name" value="FERONIA receptor-like kinase"/>
    <property type="match status" value="1"/>
</dbReference>
<keyword evidence="7 15" id="KW-0418">Kinase</keyword>
<keyword evidence="2" id="KW-0723">Serine/threonine-protein kinase</keyword>
<evidence type="ECO:0000313" key="16">
    <source>
        <dbReference type="Proteomes" id="UP000026915"/>
    </source>
</evidence>
<dbReference type="PROSITE" id="PS50011">
    <property type="entry name" value="PROTEIN_KINASE_DOM"/>
    <property type="match status" value="1"/>
</dbReference>
<accession>A0A061E9J4</accession>
<dbReference type="PANTHER" id="PTHR34590">
    <property type="entry name" value="OS03G0124300 PROTEIN-RELATED"/>
    <property type="match status" value="1"/>
</dbReference>
<dbReference type="EMBL" id="CM001880">
    <property type="protein sequence ID" value="EOY01616.1"/>
    <property type="molecule type" value="Genomic_DNA"/>
</dbReference>
<dbReference type="Gramene" id="Tc02v2_t028070.1">
    <property type="protein sequence ID" value="Tc02v2_p028070.1"/>
    <property type="gene ID" value="Tc02v2_g028070"/>
</dbReference>
<evidence type="ECO:0000256" key="8">
    <source>
        <dbReference type="ARBA" id="ARBA00022840"/>
    </source>
</evidence>
<protein>
    <submittedName>
        <fullName evidence="15">Malectin/receptor-like protein kinase family protein, putative</fullName>
    </submittedName>
</protein>
<dbReference type="SMR" id="A0A061E9J4"/>
<dbReference type="OrthoDB" id="1903759at2759"/>
<dbReference type="FunFam" id="3.30.200.20:FF:000039">
    <property type="entry name" value="receptor-like protein kinase FERONIA"/>
    <property type="match status" value="1"/>
</dbReference>
<dbReference type="Gene3D" id="3.30.200.20">
    <property type="entry name" value="Phosphorylase Kinase, domain 1"/>
    <property type="match status" value="1"/>
</dbReference>
<feature type="transmembrane region" description="Helical" evidence="13">
    <location>
        <begin position="452"/>
        <end position="477"/>
    </location>
</feature>
<dbReference type="Pfam" id="PF12819">
    <property type="entry name" value="Malectin_like"/>
    <property type="match status" value="1"/>
</dbReference>
<proteinExistence type="predicted"/>
<dbReference type="GO" id="GO:0004714">
    <property type="term" value="F:transmembrane receptor protein tyrosine kinase activity"/>
    <property type="evidence" value="ECO:0007669"/>
    <property type="project" value="InterPro"/>
</dbReference>
<keyword evidence="4 13" id="KW-0812">Transmembrane</keyword>
<organism evidence="15 16">
    <name type="scientific">Theobroma cacao</name>
    <name type="common">Cacao</name>
    <name type="synonym">Cocoa</name>
    <dbReference type="NCBI Taxonomy" id="3641"/>
    <lineage>
        <taxon>Eukaryota</taxon>
        <taxon>Viridiplantae</taxon>
        <taxon>Streptophyta</taxon>
        <taxon>Embryophyta</taxon>
        <taxon>Tracheophyta</taxon>
        <taxon>Spermatophyta</taxon>
        <taxon>Magnoliopsida</taxon>
        <taxon>eudicotyledons</taxon>
        <taxon>Gunneridae</taxon>
        <taxon>Pentapetalae</taxon>
        <taxon>rosids</taxon>
        <taxon>malvids</taxon>
        <taxon>Malvales</taxon>
        <taxon>Malvaceae</taxon>
        <taxon>Byttnerioideae</taxon>
        <taxon>Theobroma</taxon>
    </lineage>
</organism>
<dbReference type="GO" id="GO:0004672">
    <property type="term" value="F:protein kinase activity"/>
    <property type="evidence" value="ECO:0000318"/>
    <property type="project" value="GO_Central"/>
</dbReference>
<evidence type="ECO:0000256" key="9">
    <source>
        <dbReference type="ARBA" id="ARBA00022989"/>
    </source>
</evidence>
<dbReference type="Pfam" id="PF07714">
    <property type="entry name" value="PK_Tyr_Ser-Thr"/>
    <property type="match status" value="1"/>
</dbReference>
<keyword evidence="11" id="KW-0325">Glycoprotein</keyword>